<proteinExistence type="predicted"/>
<dbReference type="SUPFAM" id="SSF52047">
    <property type="entry name" value="RNI-like"/>
    <property type="match status" value="1"/>
</dbReference>
<evidence type="ECO:0000313" key="2">
    <source>
        <dbReference type="Proteomes" id="UP001374535"/>
    </source>
</evidence>
<accession>A0AAQ3MQT0</accession>
<organism evidence="1 2">
    <name type="scientific">Vigna mungo</name>
    <name type="common">Black gram</name>
    <name type="synonym">Phaseolus mungo</name>
    <dbReference type="NCBI Taxonomy" id="3915"/>
    <lineage>
        <taxon>Eukaryota</taxon>
        <taxon>Viridiplantae</taxon>
        <taxon>Streptophyta</taxon>
        <taxon>Embryophyta</taxon>
        <taxon>Tracheophyta</taxon>
        <taxon>Spermatophyta</taxon>
        <taxon>Magnoliopsida</taxon>
        <taxon>eudicotyledons</taxon>
        <taxon>Gunneridae</taxon>
        <taxon>Pentapetalae</taxon>
        <taxon>rosids</taxon>
        <taxon>fabids</taxon>
        <taxon>Fabales</taxon>
        <taxon>Fabaceae</taxon>
        <taxon>Papilionoideae</taxon>
        <taxon>50 kb inversion clade</taxon>
        <taxon>NPAAA clade</taxon>
        <taxon>indigoferoid/millettioid clade</taxon>
        <taxon>Phaseoleae</taxon>
        <taxon>Vigna</taxon>
    </lineage>
</organism>
<sequence length="176" mass="20469">MMATVSGSGRLQHLDLNLNYNCPIPSFVFCKNLVVLKLTDVLVQDNFFVDFPLLKMLPLNAVMLPKYLDLSHVLCGCPNLEDLELNDMDCEIKEKINRFPKLVRASINNGILPLEIFKDVHVLKFHWSYQPNLELDFDFHNLVELEMVLQLTKDWLRVFEVFKHSPKLQTLVIDKV</sequence>
<keyword evidence="2" id="KW-1185">Reference proteome</keyword>
<dbReference type="EMBL" id="CP144691">
    <property type="protein sequence ID" value="WVY95340.1"/>
    <property type="molecule type" value="Genomic_DNA"/>
</dbReference>
<dbReference type="Proteomes" id="UP001374535">
    <property type="component" value="Chromosome 10"/>
</dbReference>
<evidence type="ECO:0000313" key="1">
    <source>
        <dbReference type="EMBL" id="WVY95340.1"/>
    </source>
</evidence>
<dbReference type="Gene3D" id="3.80.10.10">
    <property type="entry name" value="Ribonuclease Inhibitor"/>
    <property type="match status" value="1"/>
</dbReference>
<dbReference type="InterPro" id="IPR032675">
    <property type="entry name" value="LRR_dom_sf"/>
</dbReference>
<reference evidence="1 2" key="1">
    <citation type="journal article" date="2023" name="Life. Sci Alliance">
        <title>Evolutionary insights into 3D genome organization and epigenetic landscape of Vigna mungo.</title>
        <authorList>
            <person name="Junaid A."/>
            <person name="Singh B."/>
            <person name="Bhatia S."/>
        </authorList>
    </citation>
    <scope>NUCLEOTIDE SEQUENCE [LARGE SCALE GENOMIC DNA]</scope>
    <source>
        <strain evidence="1">Urdbean</strain>
    </source>
</reference>
<name>A0AAQ3MQT0_VIGMU</name>
<dbReference type="AlphaFoldDB" id="A0AAQ3MQT0"/>
<gene>
    <name evidence="1" type="ORF">V8G54_034428</name>
</gene>
<protein>
    <submittedName>
        <fullName evidence="1">Uncharacterized protein</fullName>
    </submittedName>
</protein>